<dbReference type="InterPro" id="IPR003347">
    <property type="entry name" value="JmjC_dom"/>
</dbReference>
<keyword evidence="12" id="KW-0539">Nucleus</keyword>
<dbReference type="GO" id="GO:0051213">
    <property type="term" value="F:dioxygenase activity"/>
    <property type="evidence" value="ECO:0007669"/>
    <property type="project" value="UniProtKB-KW"/>
</dbReference>
<evidence type="ECO:0000256" key="10">
    <source>
        <dbReference type="ARBA" id="ARBA00023015"/>
    </source>
</evidence>
<reference evidence="17" key="1">
    <citation type="journal article" date="2008" name="Nature">
        <title>The amphioxus genome and the evolution of the chordate karyotype.</title>
        <authorList>
            <consortium name="US DOE Joint Genome Institute (JGI-PGF)"/>
            <person name="Putnam N.H."/>
            <person name="Butts T."/>
            <person name="Ferrier D.E.K."/>
            <person name="Furlong R.F."/>
            <person name="Hellsten U."/>
            <person name="Kawashima T."/>
            <person name="Robinson-Rechavi M."/>
            <person name="Shoguchi E."/>
            <person name="Terry A."/>
            <person name="Yu J.-K."/>
            <person name="Benito-Gutierrez E.L."/>
            <person name="Dubchak I."/>
            <person name="Garcia-Fernandez J."/>
            <person name="Gibson-Brown J.J."/>
            <person name="Grigoriev I.V."/>
            <person name="Horton A.C."/>
            <person name="de Jong P.J."/>
            <person name="Jurka J."/>
            <person name="Kapitonov V.V."/>
            <person name="Kohara Y."/>
            <person name="Kuroki Y."/>
            <person name="Lindquist E."/>
            <person name="Lucas S."/>
            <person name="Osoegawa K."/>
            <person name="Pennacchio L.A."/>
            <person name="Salamov A.A."/>
            <person name="Satou Y."/>
            <person name="Sauka-Spengler T."/>
            <person name="Schmutz J."/>
            <person name="Shin-I T."/>
            <person name="Toyoda A."/>
            <person name="Bronner-Fraser M."/>
            <person name="Fujiyama A."/>
            <person name="Holland L.Z."/>
            <person name="Holland P.W.H."/>
            <person name="Satoh N."/>
            <person name="Rokhsar D.S."/>
        </authorList>
    </citation>
    <scope>NUCLEOTIDE SEQUENCE [LARGE SCALE GENOMIC DNA]</scope>
    <source>
        <strain evidence="17">S238N-H82</strain>
        <tissue evidence="17">Testes</tissue>
    </source>
</reference>
<dbReference type="InterPro" id="IPR011011">
    <property type="entry name" value="Znf_FYVE_PHD"/>
</dbReference>
<evidence type="ECO:0000256" key="5">
    <source>
        <dbReference type="ARBA" id="ARBA00022833"/>
    </source>
</evidence>
<dbReference type="Gene3D" id="2.60.120.650">
    <property type="entry name" value="Cupin"/>
    <property type="match status" value="1"/>
</dbReference>
<dbReference type="Pfam" id="PF00628">
    <property type="entry name" value="PHD"/>
    <property type="match status" value="1"/>
</dbReference>
<keyword evidence="6" id="KW-0156">Chromatin regulator</keyword>
<evidence type="ECO:0000256" key="14">
    <source>
        <dbReference type="SAM" id="MobiDB-lite"/>
    </source>
</evidence>
<comment type="similarity">
    <text evidence="2">Belongs to the JHDM1 histone demethylase family. JHDM1D subfamily.</text>
</comment>
<feature type="region of interest" description="Disordered" evidence="14">
    <location>
        <begin position="758"/>
        <end position="924"/>
    </location>
</feature>
<feature type="compositionally biased region" description="Polar residues" evidence="14">
    <location>
        <begin position="678"/>
        <end position="688"/>
    </location>
</feature>
<dbReference type="InterPro" id="IPR019787">
    <property type="entry name" value="Znf_PHD-finger"/>
</dbReference>
<keyword evidence="3" id="KW-0479">Metal-binding</keyword>
<dbReference type="Pfam" id="PF17811">
    <property type="entry name" value="JHD"/>
    <property type="match status" value="1"/>
</dbReference>
<keyword evidence="5" id="KW-0862">Zinc</keyword>
<feature type="compositionally biased region" description="Basic and acidic residues" evidence="14">
    <location>
        <begin position="777"/>
        <end position="796"/>
    </location>
</feature>
<dbReference type="PANTHER" id="PTHR23123">
    <property type="entry name" value="PHD/F-BOX CONTAINING PROTEIN"/>
    <property type="match status" value="1"/>
</dbReference>
<dbReference type="PROSITE" id="PS01359">
    <property type="entry name" value="ZF_PHD_1"/>
    <property type="match status" value="1"/>
</dbReference>
<keyword evidence="4 13" id="KW-0863">Zinc-finger</keyword>
<dbReference type="PROSITE" id="PS50016">
    <property type="entry name" value="ZF_PHD_2"/>
    <property type="match status" value="1"/>
</dbReference>
<dbReference type="EMBL" id="GG666557">
    <property type="protein sequence ID" value="EEN55664.1"/>
    <property type="molecule type" value="Genomic_DNA"/>
</dbReference>
<dbReference type="SMART" id="SM00249">
    <property type="entry name" value="PHD"/>
    <property type="match status" value="1"/>
</dbReference>
<dbReference type="SUPFAM" id="SSF57903">
    <property type="entry name" value="FYVE/PHD zinc finger"/>
    <property type="match status" value="1"/>
</dbReference>
<dbReference type="SMART" id="SM00558">
    <property type="entry name" value="JmjC"/>
    <property type="match status" value="1"/>
</dbReference>
<comment type="subcellular location">
    <subcellularLocation>
        <location evidence="1">Nucleus</location>
    </subcellularLocation>
</comment>
<dbReference type="InterPro" id="IPR041070">
    <property type="entry name" value="JHD"/>
</dbReference>
<organism>
    <name type="scientific">Branchiostoma floridae</name>
    <name type="common">Florida lancelet</name>
    <name type="synonym">Amphioxus</name>
    <dbReference type="NCBI Taxonomy" id="7739"/>
    <lineage>
        <taxon>Eukaryota</taxon>
        <taxon>Metazoa</taxon>
        <taxon>Chordata</taxon>
        <taxon>Cephalochordata</taxon>
        <taxon>Leptocardii</taxon>
        <taxon>Amphioxiformes</taxon>
        <taxon>Branchiostomatidae</taxon>
        <taxon>Branchiostoma</taxon>
    </lineage>
</organism>
<feature type="region of interest" description="Disordered" evidence="14">
    <location>
        <begin position="678"/>
        <end position="697"/>
    </location>
</feature>
<evidence type="ECO:0000259" key="16">
    <source>
        <dbReference type="PROSITE" id="PS51184"/>
    </source>
</evidence>
<evidence type="ECO:0000256" key="9">
    <source>
        <dbReference type="ARBA" id="ARBA00023004"/>
    </source>
</evidence>
<accession>C3YVE1</accession>
<keyword evidence="7" id="KW-0223">Dioxygenase</keyword>
<evidence type="ECO:0000256" key="13">
    <source>
        <dbReference type="PROSITE-ProRule" id="PRU00146"/>
    </source>
</evidence>
<evidence type="ECO:0000256" key="2">
    <source>
        <dbReference type="ARBA" id="ARBA00006942"/>
    </source>
</evidence>
<evidence type="ECO:0000256" key="4">
    <source>
        <dbReference type="ARBA" id="ARBA00022771"/>
    </source>
</evidence>
<dbReference type="GO" id="GO:0005634">
    <property type="term" value="C:nucleus"/>
    <property type="evidence" value="ECO:0007669"/>
    <property type="project" value="UniProtKB-SubCell"/>
</dbReference>
<dbReference type="InterPro" id="IPR001965">
    <property type="entry name" value="Znf_PHD"/>
</dbReference>
<dbReference type="FunFam" id="3.30.40.10:FF:000193">
    <property type="entry name" value="lysine-specific demethylase PHF2 isoform X1"/>
    <property type="match status" value="1"/>
</dbReference>
<dbReference type="GO" id="GO:0006325">
    <property type="term" value="P:chromatin organization"/>
    <property type="evidence" value="ECO:0007669"/>
    <property type="project" value="UniProtKB-KW"/>
</dbReference>
<evidence type="ECO:0000256" key="7">
    <source>
        <dbReference type="ARBA" id="ARBA00022964"/>
    </source>
</evidence>
<evidence type="ECO:0000256" key="6">
    <source>
        <dbReference type="ARBA" id="ARBA00022853"/>
    </source>
</evidence>
<feature type="compositionally biased region" description="Basic residues" evidence="14">
    <location>
        <begin position="469"/>
        <end position="487"/>
    </location>
</feature>
<dbReference type="STRING" id="7739.C3YVE1"/>
<protein>
    <submittedName>
        <fullName evidence="17">Uncharacterized protein</fullName>
    </submittedName>
</protein>
<dbReference type="InterPro" id="IPR050690">
    <property type="entry name" value="JHDM1_Histone_Demethylase"/>
</dbReference>
<keyword evidence="10" id="KW-0805">Transcription regulation</keyword>
<evidence type="ECO:0000256" key="1">
    <source>
        <dbReference type="ARBA" id="ARBA00004123"/>
    </source>
</evidence>
<feature type="compositionally biased region" description="Basic and acidic residues" evidence="14">
    <location>
        <begin position="858"/>
        <end position="872"/>
    </location>
</feature>
<evidence type="ECO:0000259" key="15">
    <source>
        <dbReference type="PROSITE" id="PS50016"/>
    </source>
</evidence>
<sequence length="984" mass="110681">MASDPDEPLYCICRQPYDVTRFMIECDVCENWFHGSCVGVEEHQAADIDKYHCPNCANFHGPLVLKRRRNWHRHDYSEIDTGSKAVQTGTVVFIKELRNRTFPSADEVILRLAGHDLTIDYLERNGFSVPLLVPRKDGLGLVVPPATFSISNVEEFVGSMREIDVIDVCRQEDHRMLMREWTEYYNSPNRSKVLNVISLEFSKTRLTDLVRPPHVVRQMSWVDNWFPEQLPEDCPYSRPYVSKYCLMGVKDSYTDFHVDFGGTSVWYHVLRGEKIFYLIRPTPTNLGLYERWASSSNQSEMFFGDQVDSCYKCVVKQGQTLFIPTGWIHAVLTPVDSLIFGGNFLHSYNIGKQLQVYDMEKRLKTPEKFLFPYFEATNWYAAKNIMENLKEYNEDLRVPPRYLLDGIHSLLTALRSWTSRKEFVKSHKAEVPEVVHHTKLIKDLARELKTAEVGGTAYNTLNVKPPKSEKKKKSKEKPSKGKSKKVKVNPTQEANLDLLEQFTQNKLQEISHTKEAMPSLKVRIPKAGAFIPPATSTPATTANTNITTDGKGLKLVLSNGKIVSGESGHRQQSRVGEFQPLVMKDDSSDEETLVISDEPASSGKLRLKLSLHTMVEQLHHGQAQDQNFLFVFSKLRLKLSFNGRTNVRDAAPGNLSSPDRGFMSSDSSMASPLHQRLSQGGQIQLSARQQQPPPAPHRTVGTIEDLLQASQYSEVPDITPGQLQVDFPDIQEELKNTPASPAMQDAVQAMLSMALPVNVSPPAPVRKSSLLSKKSRKDQPSRSAESKEERAKKVYSFDEEDDDASVDPCYKDDQYVYPALQGSEDEAPVFKPRSKKPKRDPQDAPWNPKAKVMPSVPRPERAPREGVRKPEVESALADAAAKLGEKKPAKRKYTKRKLSESVDDQPPHPSSLLSKSHSAINHPLMKSKLEGDVLSESAPASVLGAAGKMAMESPKLKRPKKGMATAKQRLSKILKLNKGGRLII</sequence>
<keyword evidence="11" id="KW-0804">Transcription</keyword>
<dbReference type="GO" id="GO:0008270">
    <property type="term" value="F:zinc ion binding"/>
    <property type="evidence" value="ECO:0007669"/>
    <property type="project" value="UniProtKB-KW"/>
</dbReference>
<proteinExistence type="inferred from homology"/>
<dbReference type="Pfam" id="PF02373">
    <property type="entry name" value="JmjC"/>
    <property type="match status" value="1"/>
</dbReference>
<keyword evidence="8" id="KW-0560">Oxidoreductase</keyword>
<dbReference type="SUPFAM" id="SSF51197">
    <property type="entry name" value="Clavaminate synthase-like"/>
    <property type="match status" value="1"/>
</dbReference>
<evidence type="ECO:0000256" key="11">
    <source>
        <dbReference type="ARBA" id="ARBA00023163"/>
    </source>
</evidence>
<feature type="domain" description="PHD-type" evidence="15">
    <location>
        <begin position="8"/>
        <end position="59"/>
    </location>
</feature>
<dbReference type="PROSITE" id="PS51184">
    <property type="entry name" value="JMJC"/>
    <property type="match status" value="1"/>
</dbReference>
<gene>
    <name evidence="17" type="ORF">BRAFLDRAFT_119367</name>
</gene>
<dbReference type="AlphaFoldDB" id="C3YVE1"/>
<evidence type="ECO:0000256" key="12">
    <source>
        <dbReference type="ARBA" id="ARBA00023242"/>
    </source>
</evidence>
<dbReference type="InterPro" id="IPR019786">
    <property type="entry name" value="Zinc_finger_PHD-type_CS"/>
</dbReference>
<evidence type="ECO:0000313" key="17">
    <source>
        <dbReference type="EMBL" id="EEN55664.1"/>
    </source>
</evidence>
<evidence type="ECO:0000256" key="3">
    <source>
        <dbReference type="ARBA" id="ARBA00022723"/>
    </source>
</evidence>
<keyword evidence="9" id="KW-0408">Iron</keyword>
<dbReference type="Gene3D" id="1.20.58.1360">
    <property type="match status" value="1"/>
</dbReference>
<evidence type="ECO:0000256" key="8">
    <source>
        <dbReference type="ARBA" id="ARBA00023002"/>
    </source>
</evidence>
<feature type="region of interest" description="Disordered" evidence="14">
    <location>
        <begin position="458"/>
        <end position="492"/>
    </location>
</feature>
<name>C3YVE1_BRAFL</name>
<dbReference type="InParanoid" id="C3YVE1"/>
<feature type="domain" description="JmjC" evidence="16">
    <location>
        <begin position="201"/>
        <end position="361"/>
    </location>
</feature>
<dbReference type="CDD" id="cd15554">
    <property type="entry name" value="PHD_PHF2_like"/>
    <property type="match status" value="1"/>
</dbReference>
<dbReference type="eggNOG" id="KOG1633">
    <property type="taxonomic scope" value="Eukaryota"/>
</dbReference>